<comment type="caution">
    <text evidence="2">The sequence shown here is derived from an EMBL/GenBank/DDBJ whole genome shotgun (WGS) entry which is preliminary data.</text>
</comment>
<accession>A0A7J5Y3H0</accession>
<dbReference type="Proteomes" id="UP000518266">
    <property type="component" value="Unassembled WGS sequence"/>
</dbReference>
<sequence length="63" mass="7077">MTGCDKTRLLAGTVMVYIALLVSPGTASREPLDGKPRERNEYLPTSSILLSQRDIYLQLLVRR</sequence>
<protein>
    <submittedName>
        <fullName evidence="2">Uncharacterized protein</fullName>
    </submittedName>
</protein>
<dbReference type="AlphaFoldDB" id="A0A7J5Y3H0"/>
<evidence type="ECO:0000313" key="2">
    <source>
        <dbReference type="EMBL" id="KAF3843319.1"/>
    </source>
</evidence>
<keyword evidence="3" id="KW-1185">Reference proteome</keyword>
<evidence type="ECO:0000313" key="3">
    <source>
        <dbReference type="Proteomes" id="UP000518266"/>
    </source>
</evidence>
<feature type="signal peptide" evidence="1">
    <location>
        <begin position="1"/>
        <end position="27"/>
    </location>
</feature>
<name>A0A7J5Y3H0_DISMA</name>
<proteinExistence type="predicted"/>
<dbReference type="EMBL" id="JAAKFY010000018">
    <property type="protein sequence ID" value="KAF3843319.1"/>
    <property type="molecule type" value="Genomic_DNA"/>
</dbReference>
<reference evidence="2 3" key="1">
    <citation type="submission" date="2020-03" db="EMBL/GenBank/DDBJ databases">
        <title>Dissostichus mawsoni Genome sequencing and assembly.</title>
        <authorList>
            <person name="Park H."/>
        </authorList>
    </citation>
    <scope>NUCLEOTIDE SEQUENCE [LARGE SCALE GENOMIC DNA]</scope>
    <source>
        <strain evidence="2">DM0001</strain>
        <tissue evidence="2">Muscle</tissue>
    </source>
</reference>
<organism evidence="2 3">
    <name type="scientific">Dissostichus mawsoni</name>
    <name type="common">Antarctic cod</name>
    <dbReference type="NCBI Taxonomy" id="36200"/>
    <lineage>
        <taxon>Eukaryota</taxon>
        <taxon>Metazoa</taxon>
        <taxon>Chordata</taxon>
        <taxon>Craniata</taxon>
        <taxon>Vertebrata</taxon>
        <taxon>Euteleostomi</taxon>
        <taxon>Actinopterygii</taxon>
        <taxon>Neopterygii</taxon>
        <taxon>Teleostei</taxon>
        <taxon>Neoteleostei</taxon>
        <taxon>Acanthomorphata</taxon>
        <taxon>Eupercaria</taxon>
        <taxon>Perciformes</taxon>
        <taxon>Notothenioidei</taxon>
        <taxon>Nototheniidae</taxon>
        <taxon>Dissostichus</taxon>
    </lineage>
</organism>
<evidence type="ECO:0000256" key="1">
    <source>
        <dbReference type="SAM" id="SignalP"/>
    </source>
</evidence>
<gene>
    <name evidence="2" type="ORF">F7725_002168</name>
</gene>
<keyword evidence="1" id="KW-0732">Signal</keyword>
<feature type="chain" id="PRO_5029789567" evidence="1">
    <location>
        <begin position="28"/>
        <end position="63"/>
    </location>
</feature>